<organism evidence="2">
    <name type="scientific">Arion vulgaris</name>
    <dbReference type="NCBI Taxonomy" id="1028688"/>
    <lineage>
        <taxon>Eukaryota</taxon>
        <taxon>Metazoa</taxon>
        <taxon>Spiralia</taxon>
        <taxon>Lophotrochozoa</taxon>
        <taxon>Mollusca</taxon>
        <taxon>Gastropoda</taxon>
        <taxon>Heterobranchia</taxon>
        <taxon>Euthyneura</taxon>
        <taxon>Panpulmonata</taxon>
        <taxon>Eupulmonata</taxon>
        <taxon>Stylommatophora</taxon>
        <taxon>Helicina</taxon>
        <taxon>Arionoidea</taxon>
        <taxon>Arionidae</taxon>
        <taxon>Arion</taxon>
    </lineage>
</organism>
<protein>
    <submittedName>
        <fullName evidence="2">Uncharacterized protein</fullName>
    </submittedName>
</protein>
<accession>A0A0B6ZK50</accession>
<dbReference type="InterPro" id="IPR026768">
    <property type="entry name" value="YPEH2ZP"/>
</dbReference>
<evidence type="ECO:0000256" key="1">
    <source>
        <dbReference type="ARBA" id="ARBA00006888"/>
    </source>
</evidence>
<evidence type="ECO:0000313" key="2">
    <source>
        <dbReference type="EMBL" id="CEK68241.1"/>
    </source>
</evidence>
<dbReference type="Pfam" id="PF14976">
    <property type="entry name" value="YPEH2ZP"/>
    <property type="match status" value="1"/>
</dbReference>
<dbReference type="AlphaFoldDB" id="A0A0B6ZK50"/>
<gene>
    <name evidence="2" type="primary">ORF65629</name>
</gene>
<dbReference type="PANTHER" id="PTHR31841:SF1">
    <property type="entry name" value="PROTEIN FAM72A-RELATED"/>
    <property type="match status" value="1"/>
</dbReference>
<sequence length="240" mass="27006">SGKHRGLIFSEWVISPQRDEPITVLLKVNLDPYQEGVFQSNVISKKLTVKFYLRAWLSQGQVGAGIFSFLHGYELTLTQLLLNYFNDNTTIDSETMVLTNFHPGLDKKVVYILDCKVCEENVCRRGMLAVLVADGKTVLFSTDKYDKSSVGVIPEVYMAKNCRCKIQSLACLCCGSVVGYHVIVPCIKCLSSVNNGHHCMFHSNLVSYCYRLDEEGGDFLLWKQLKSAKEDDLPATECIR</sequence>
<dbReference type="PANTHER" id="PTHR31841">
    <property type="entry name" value="PROTEIN FAM72A-RELATED"/>
    <property type="match status" value="1"/>
</dbReference>
<dbReference type="EMBL" id="HACG01021376">
    <property type="protein sequence ID" value="CEK68241.1"/>
    <property type="molecule type" value="Transcribed_RNA"/>
</dbReference>
<dbReference type="GO" id="GO:0005829">
    <property type="term" value="C:cytosol"/>
    <property type="evidence" value="ECO:0007669"/>
    <property type="project" value="UniProtKB-ARBA"/>
</dbReference>
<proteinExistence type="inferred from homology"/>
<comment type="similarity">
    <text evidence="1">Belongs to the FAM72 family.</text>
</comment>
<reference evidence="2" key="1">
    <citation type="submission" date="2014-12" db="EMBL/GenBank/DDBJ databases">
        <title>Insight into the proteome of Arion vulgaris.</title>
        <authorList>
            <person name="Aradska J."/>
            <person name="Bulat T."/>
            <person name="Smidak R."/>
            <person name="Sarate P."/>
            <person name="Gangsoo J."/>
            <person name="Sialana F."/>
            <person name="Bilban M."/>
            <person name="Lubec G."/>
        </authorList>
    </citation>
    <scope>NUCLEOTIDE SEQUENCE</scope>
    <source>
        <tissue evidence="2">Skin</tissue>
    </source>
</reference>
<feature type="non-terminal residue" evidence="2">
    <location>
        <position position="1"/>
    </location>
</feature>
<name>A0A0B6ZK50_9EUPU</name>